<evidence type="ECO:0000256" key="4">
    <source>
        <dbReference type="ARBA" id="ARBA00023004"/>
    </source>
</evidence>
<dbReference type="EMBL" id="JRVC01000003">
    <property type="protein sequence ID" value="KHS48820.1"/>
    <property type="molecule type" value="Genomic_DNA"/>
</dbReference>
<feature type="binding site" evidence="5">
    <location>
        <position position="218"/>
    </location>
    <ligand>
        <name>Fe cation</name>
        <dbReference type="ChEBI" id="CHEBI:24875"/>
        <note>catalytic</note>
    </ligand>
</feature>
<comment type="caution">
    <text evidence="7">The sequence shown here is derived from an EMBL/GenBank/DDBJ whole genome shotgun (WGS) entry which is preliminary data.</text>
</comment>
<comment type="similarity">
    <text evidence="1 6">Belongs to the carotenoid oxygenase family.</text>
</comment>
<dbReference type="GO" id="GO:0016121">
    <property type="term" value="P:carotene catabolic process"/>
    <property type="evidence" value="ECO:0007669"/>
    <property type="project" value="TreeGrafter"/>
</dbReference>
<sequence length="501" mass="56287">MAQFPNTPSFTGFNTPSRIEADIADLAHEGTIPQGLNGAFYRVQPDPQFPPRLADDIAFNGDGMITRFHIHNGQVDFRQRWAKTDKWKLENAAGKALFGAYRNPLTDDEAVKGEIRSTANTNAFIFGGKLWAMKEDSPALVMDPATMETFGFEKFGGKMTGQTFTAHPKVDPRTGNMVAIGYAASGLCTDDVTYMEVSPTGELIREVWFKVPYYCMMHDFGITEDYLVLHIVPSIGSWDRLEKGMPHFGFDTTKPVHLGIIPRRDDVRQEDIRWFTRDNCFASHVLNAWQEGTKVHFVTCEAKNNMFPFFPDVHGAPFNGMEAMSYPTDWVVDMASNGEDFAEIVRLSDTASEFPRIDDRFAGRKTRHGWFLEMDMKRPVELRGGSAGGLLMNCLFHKDFETGREQHWWCGPVSSLQEPCFVPRSKDAPEGASAPAEGDGWIVQVCNRLEEQRSDLLIFDALEIEKGPVATVHIPIRLRFGLHGNWANADEIGLVEKEMAA</sequence>
<name>A0A0B9ADU3_9SPHN</name>
<evidence type="ECO:0000256" key="5">
    <source>
        <dbReference type="PIRSR" id="PIRSR604294-1"/>
    </source>
</evidence>
<keyword evidence="8" id="KW-1185">Reference proteome</keyword>
<evidence type="ECO:0000256" key="3">
    <source>
        <dbReference type="ARBA" id="ARBA00023002"/>
    </source>
</evidence>
<evidence type="ECO:0000256" key="6">
    <source>
        <dbReference type="RuleBase" id="RU364048"/>
    </source>
</evidence>
<dbReference type="Proteomes" id="UP000031338">
    <property type="component" value="Unassembled WGS sequence"/>
</dbReference>
<dbReference type="GO" id="GO:0046872">
    <property type="term" value="F:metal ion binding"/>
    <property type="evidence" value="ECO:0007669"/>
    <property type="project" value="UniProtKB-KW"/>
</dbReference>
<feature type="binding site" evidence="5">
    <location>
        <position position="483"/>
    </location>
    <ligand>
        <name>Fe cation</name>
        <dbReference type="ChEBI" id="CHEBI:24875"/>
        <note>catalytic</note>
    </ligand>
</feature>
<gene>
    <name evidence="7" type="ORF">NJ75_00904</name>
</gene>
<evidence type="ECO:0000313" key="7">
    <source>
        <dbReference type="EMBL" id="KHS48820.1"/>
    </source>
</evidence>
<dbReference type="EC" id="1.13.11.-" evidence="6"/>
<dbReference type="InterPro" id="IPR004294">
    <property type="entry name" value="Carotenoid_Oase"/>
</dbReference>
<dbReference type="PANTHER" id="PTHR10543:SF89">
    <property type="entry name" value="CAROTENOID 9,10(9',10')-CLEAVAGE DIOXYGENASE 1"/>
    <property type="match status" value="1"/>
</dbReference>
<proteinExistence type="inferred from homology"/>
<comment type="cofactor">
    <cofactor evidence="5 6">
        <name>Fe(2+)</name>
        <dbReference type="ChEBI" id="CHEBI:29033"/>
    </cofactor>
    <text evidence="5 6">Binds 1 Fe(2+) ion per subunit.</text>
</comment>
<keyword evidence="4 5" id="KW-0408">Iron</keyword>
<keyword evidence="6" id="KW-0223">Dioxygenase</keyword>
<dbReference type="Pfam" id="PF03055">
    <property type="entry name" value="RPE65"/>
    <property type="match status" value="1"/>
</dbReference>
<evidence type="ECO:0000256" key="2">
    <source>
        <dbReference type="ARBA" id="ARBA00022723"/>
    </source>
</evidence>
<dbReference type="RefSeq" id="WP_039331806.1">
    <property type="nucleotide sequence ID" value="NZ_JRVC01000003.1"/>
</dbReference>
<evidence type="ECO:0000256" key="1">
    <source>
        <dbReference type="ARBA" id="ARBA00006787"/>
    </source>
</evidence>
<organism evidence="7 8">
    <name type="scientific">Novosphingobium subterraneum</name>
    <dbReference type="NCBI Taxonomy" id="48936"/>
    <lineage>
        <taxon>Bacteria</taxon>
        <taxon>Pseudomonadati</taxon>
        <taxon>Pseudomonadota</taxon>
        <taxon>Alphaproteobacteria</taxon>
        <taxon>Sphingomonadales</taxon>
        <taxon>Sphingomonadaceae</taxon>
        <taxon>Novosphingobium</taxon>
    </lineage>
</organism>
<reference evidence="7 8" key="1">
    <citation type="submission" date="2014-10" db="EMBL/GenBank/DDBJ databases">
        <title>Draft genome sequence of Novosphingobium subterraneum DSM 12447.</title>
        <authorList>
            <person name="Gan H.M."/>
            <person name="Gan H.Y."/>
            <person name="Savka M.A."/>
        </authorList>
    </citation>
    <scope>NUCLEOTIDE SEQUENCE [LARGE SCALE GENOMIC DNA]</scope>
    <source>
        <strain evidence="7 8">DSM 12447</strain>
    </source>
</reference>
<keyword evidence="3 6" id="KW-0560">Oxidoreductase</keyword>
<dbReference type="STRING" id="48936.NJ75_00904"/>
<keyword evidence="2 5" id="KW-0479">Metal-binding</keyword>
<dbReference type="PANTHER" id="PTHR10543">
    <property type="entry name" value="BETA-CAROTENE DIOXYGENASE"/>
    <property type="match status" value="1"/>
</dbReference>
<dbReference type="AlphaFoldDB" id="A0A0B9ADU3"/>
<evidence type="ECO:0000313" key="8">
    <source>
        <dbReference type="Proteomes" id="UP000031338"/>
    </source>
</evidence>
<feature type="binding site" evidence="5">
    <location>
        <position position="284"/>
    </location>
    <ligand>
        <name>Fe cation</name>
        <dbReference type="ChEBI" id="CHEBI:24875"/>
        <note>catalytic</note>
    </ligand>
</feature>
<accession>A0A0B9ADU3</accession>
<protein>
    <recommendedName>
        <fullName evidence="6">Dioxygenase</fullName>
        <ecNumber evidence="6">1.13.11.-</ecNumber>
    </recommendedName>
</protein>
<dbReference type="GO" id="GO:0010436">
    <property type="term" value="F:carotenoid dioxygenase activity"/>
    <property type="evidence" value="ECO:0007669"/>
    <property type="project" value="TreeGrafter"/>
</dbReference>
<feature type="binding site" evidence="5">
    <location>
        <position position="167"/>
    </location>
    <ligand>
        <name>Fe cation</name>
        <dbReference type="ChEBI" id="CHEBI:24875"/>
        <note>catalytic</note>
    </ligand>
</feature>
<dbReference type="PATRIC" id="fig|48936.3.peg.916"/>